<accession>A0A6I3J464</accession>
<gene>
    <name evidence="3" type="ORF">GGQ22_01220</name>
</gene>
<name>A0A6I3J464_9ACTN</name>
<dbReference type="RefSeq" id="WP_154612945.1">
    <property type="nucleotide sequence ID" value="NZ_CP053660.1"/>
</dbReference>
<dbReference type="AlphaFoldDB" id="A0A6I3J464"/>
<evidence type="ECO:0000313" key="4">
    <source>
        <dbReference type="Proteomes" id="UP000433406"/>
    </source>
</evidence>
<evidence type="ECO:0000259" key="2">
    <source>
        <dbReference type="Pfam" id="PF00582"/>
    </source>
</evidence>
<dbReference type="Gene3D" id="3.40.50.620">
    <property type="entry name" value="HUPs"/>
    <property type="match status" value="2"/>
</dbReference>
<evidence type="ECO:0000313" key="3">
    <source>
        <dbReference type="EMBL" id="MTB93694.1"/>
    </source>
</evidence>
<protein>
    <recommendedName>
        <fullName evidence="2">UspA domain-containing protein</fullName>
    </recommendedName>
</protein>
<dbReference type="Proteomes" id="UP000433406">
    <property type="component" value="Unassembled WGS sequence"/>
</dbReference>
<reference evidence="3 4" key="1">
    <citation type="submission" date="2019-10" db="EMBL/GenBank/DDBJ databases">
        <title>Nocardioides novel species isolated from the excrement of Marmot.</title>
        <authorList>
            <person name="Zhang G."/>
        </authorList>
    </citation>
    <scope>NUCLEOTIDE SEQUENCE [LARGE SCALE GENOMIC DNA]</scope>
    <source>
        <strain evidence="4">zg-579</strain>
    </source>
</reference>
<dbReference type="InterPro" id="IPR014729">
    <property type="entry name" value="Rossmann-like_a/b/a_fold"/>
</dbReference>
<feature type="domain" description="UspA" evidence="2">
    <location>
        <begin position="165"/>
        <end position="298"/>
    </location>
</feature>
<evidence type="ECO:0000256" key="1">
    <source>
        <dbReference type="ARBA" id="ARBA00008791"/>
    </source>
</evidence>
<dbReference type="EMBL" id="WLCI01000002">
    <property type="protein sequence ID" value="MTB93694.1"/>
    <property type="molecule type" value="Genomic_DNA"/>
</dbReference>
<organism evidence="3 4">
    <name type="scientific">Nocardioides marmotae</name>
    <dbReference type="NCBI Taxonomy" id="2663857"/>
    <lineage>
        <taxon>Bacteria</taxon>
        <taxon>Bacillati</taxon>
        <taxon>Actinomycetota</taxon>
        <taxon>Actinomycetes</taxon>
        <taxon>Propionibacteriales</taxon>
        <taxon>Nocardioidaceae</taxon>
        <taxon>Nocardioides</taxon>
    </lineage>
</organism>
<dbReference type="PANTHER" id="PTHR46268:SF6">
    <property type="entry name" value="UNIVERSAL STRESS PROTEIN UP12"/>
    <property type="match status" value="1"/>
</dbReference>
<feature type="domain" description="UspA" evidence="2">
    <location>
        <begin position="22"/>
        <end position="153"/>
    </location>
</feature>
<keyword evidence="4" id="KW-1185">Reference proteome</keyword>
<dbReference type="InterPro" id="IPR006016">
    <property type="entry name" value="UspA"/>
</dbReference>
<proteinExistence type="inferred from homology"/>
<dbReference type="InterPro" id="IPR006015">
    <property type="entry name" value="Universal_stress_UspA"/>
</dbReference>
<sequence>MPHLRSTYARTGDAVAGSCPPVVVGIDGSPGTEGAVRAAVADARRLDAPLHLVHVVPDRFALAAVDALVGADLVGRGASVLAPAAAAVARTAPDLEIGTELRRGTVAGELAGAGETAAAVYIGRGSPSSIGVLAGRAGTATAGRAPCPVVSVPATWWPGRSRGGVVVALKSAAGAPELFADAFAEADSRGDRLVVVHSWRLPDVYDDIVTARVGRTEPGRRAAAALEVLLEEWRTSYPAVEVELRVVHDHPAAALVEASADADLLVLVRRTHGLGGAGILGGTARAVLRDARCPVRVLPTEGMTAVPGLVVEQAGDLVR</sequence>
<dbReference type="Pfam" id="PF00582">
    <property type="entry name" value="Usp"/>
    <property type="match status" value="2"/>
</dbReference>
<dbReference type="SUPFAM" id="SSF52402">
    <property type="entry name" value="Adenine nucleotide alpha hydrolases-like"/>
    <property type="match status" value="2"/>
</dbReference>
<dbReference type="PANTHER" id="PTHR46268">
    <property type="entry name" value="STRESS RESPONSE PROTEIN NHAX"/>
    <property type="match status" value="1"/>
</dbReference>
<comment type="similarity">
    <text evidence="1">Belongs to the universal stress protein A family.</text>
</comment>
<dbReference type="PRINTS" id="PR01438">
    <property type="entry name" value="UNVRSLSTRESS"/>
</dbReference>
<comment type="caution">
    <text evidence="3">The sequence shown here is derived from an EMBL/GenBank/DDBJ whole genome shotgun (WGS) entry which is preliminary data.</text>
</comment>